<sequence length="97" mass="9973">FGMVDIGKPRPGETVVVSGAAGAVGSAAGQIAKLHGCRVVGIAGSEEKTRYITEELGFDAAINYKTVPDMKKALSEACPKGVDIYFDNVGGDITDAV</sequence>
<evidence type="ECO:0000259" key="1">
    <source>
        <dbReference type="Pfam" id="PF00107"/>
    </source>
</evidence>
<reference evidence="2 3" key="1">
    <citation type="submission" date="2023-10" db="EMBL/GenBank/DDBJ databases">
        <title>A novel Glycoside Hydrolase 43-Like Enzyme from Clostrdium boliviensis is an Endo-xylanase, and a Candidate for Xylooligosaccharides Production from Different Xylan Substrates.</title>
        <authorList>
            <person name="Alvarez M.T."/>
            <person name="Rocabado-Villegas L.R."/>
            <person name="Salas-Veizaga D.M."/>
            <person name="Linares-Pasten J.A."/>
            <person name="Gudmundsdottir E.E."/>
            <person name="Hreggvidsson G.O."/>
            <person name="Adlercreutz P."/>
            <person name="Nordberg Karlsson E."/>
        </authorList>
    </citation>
    <scope>NUCLEOTIDE SEQUENCE [LARGE SCALE GENOMIC DNA]</scope>
    <source>
        <strain evidence="2 3">E-1</strain>
    </source>
</reference>
<accession>A0ABU4GKW9</accession>
<dbReference type="InterPro" id="IPR036291">
    <property type="entry name" value="NAD(P)-bd_dom_sf"/>
</dbReference>
<feature type="non-terminal residue" evidence="2">
    <location>
        <position position="97"/>
    </location>
</feature>
<dbReference type="SUPFAM" id="SSF51735">
    <property type="entry name" value="NAD(P)-binding Rossmann-fold domains"/>
    <property type="match status" value="1"/>
</dbReference>
<dbReference type="Proteomes" id="UP001276854">
    <property type="component" value="Unassembled WGS sequence"/>
</dbReference>
<dbReference type="InterPro" id="IPR045010">
    <property type="entry name" value="MDR_fam"/>
</dbReference>
<dbReference type="RefSeq" id="WP_318064504.1">
    <property type="nucleotide sequence ID" value="NZ_JAWONS010000183.1"/>
</dbReference>
<keyword evidence="3" id="KW-1185">Reference proteome</keyword>
<evidence type="ECO:0000313" key="2">
    <source>
        <dbReference type="EMBL" id="MDW2798261.1"/>
    </source>
</evidence>
<proteinExistence type="predicted"/>
<dbReference type="PANTHER" id="PTHR43205:SF7">
    <property type="entry name" value="PROSTAGLANDIN REDUCTASE 1"/>
    <property type="match status" value="1"/>
</dbReference>
<dbReference type="EMBL" id="JAWONS010000183">
    <property type="protein sequence ID" value="MDW2798261.1"/>
    <property type="molecule type" value="Genomic_DNA"/>
</dbReference>
<dbReference type="PANTHER" id="PTHR43205">
    <property type="entry name" value="PROSTAGLANDIN REDUCTASE"/>
    <property type="match status" value="1"/>
</dbReference>
<feature type="non-terminal residue" evidence="2">
    <location>
        <position position="1"/>
    </location>
</feature>
<dbReference type="Pfam" id="PF00107">
    <property type="entry name" value="ADH_zinc_N"/>
    <property type="match status" value="1"/>
</dbReference>
<dbReference type="InterPro" id="IPR013149">
    <property type="entry name" value="ADH-like_C"/>
</dbReference>
<protein>
    <submittedName>
        <fullName evidence="2">Zinc-binding dehydrogenase</fullName>
    </submittedName>
</protein>
<organism evidence="2 3">
    <name type="scientific">Clostridium boliviensis</name>
    <dbReference type="NCBI Taxonomy" id="318465"/>
    <lineage>
        <taxon>Bacteria</taxon>
        <taxon>Bacillati</taxon>
        <taxon>Bacillota</taxon>
        <taxon>Clostridia</taxon>
        <taxon>Eubacteriales</taxon>
        <taxon>Clostridiaceae</taxon>
        <taxon>Clostridium</taxon>
    </lineage>
</organism>
<dbReference type="Gene3D" id="3.40.50.720">
    <property type="entry name" value="NAD(P)-binding Rossmann-like Domain"/>
    <property type="match status" value="1"/>
</dbReference>
<gene>
    <name evidence="2" type="ORF">RZO55_11825</name>
</gene>
<comment type="caution">
    <text evidence="2">The sequence shown here is derived from an EMBL/GenBank/DDBJ whole genome shotgun (WGS) entry which is preliminary data.</text>
</comment>
<evidence type="ECO:0000313" key="3">
    <source>
        <dbReference type="Proteomes" id="UP001276854"/>
    </source>
</evidence>
<name>A0ABU4GKW9_9CLOT</name>
<feature type="domain" description="Alcohol dehydrogenase-like C-terminal" evidence="1">
    <location>
        <begin position="23"/>
        <end position="92"/>
    </location>
</feature>